<keyword evidence="3" id="KW-0808">Transferase</keyword>
<dbReference type="PANTHER" id="PTHR34220:SF7">
    <property type="entry name" value="SENSOR HISTIDINE KINASE YPDA"/>
    <property type="match status" value="1"/>
</dbReference>
<reference evidence="3" key="1">
    <citation type="submission" date="2020-10" db="EMBL/GenBank/DDBJ databases">
        <authorList>
            <person name="Gilroy R."/>
        </authorList>
    </citation>
    <scope>NUCLEOTIDE SEQUENCE</scope>
    <source>
        <strain evidence="3">CHK190-19873</strain>
    </source>
</reference>
<keyword evidence="1" id="KW-1133">Transmembrane helix</keyword>
<proteinExistence type="predicted"/>
<dbReference type="Pfam" id="PF06580">
    <property type="entry name" value="His_kinase"/>
    <property type="match status" value="1"/>
</dbReference>
<keyword evidence="1" id="KW-0472">Membrane</keyword>
<gene>
    <name evidence="3" type="ORF">IAB44_13030</name>
</gene>
<organism evidence="3 4">
    <name type="scientific">Candidatus Limivivens intestinipullorum</name>
    <dbReference type="NCBI Taxonomy" id="2840858"/>
    <lineage>
        <taxon>Bacteria</taxon>
        <taxon>Bacillati</taxon>
        <taxon>Bacillota</taxon>
        <taxon>Clostridia</taxon>
        <taxon>Lachnospirales</taxon>
        <taxon>Lachnospiraceae</taxon>
        <taxon>Lachnospiraceae incertae sedis</taxon>
        <taxon>Candidatus Limivivens</taxon>
    </lineage>
</organism>
<dbReference type="SUPFAM" id="SSF55874">
    <property type="entry name" value="ATPase domain of HSP90 chaperone/DNA topoisomerase II/histidine kinase"/>
    <property type="match status" value="1"/>
</dbReference>
<reference evidence="3" key="2">
    <citation type="journal article" date="2021" name="PeerJ">
        <title>Extensive microbial diversity within the chicken gut microbiome revealed by metagenomics and culture.</title>
        <authorList>
            <person name="Gilroy R."/>
            <person name="Ravi A."/>
            <person name="Getino M."/>
            <person name="Pursley I."/>
            <person name="Horton D.L."/>
            <person name="Alikhan N.F."/>
            <person name="Baker D."/>
            <person name="Gharbi K."/>
            <person name="Hall N."/>
            <person name="Watson M."/>
            <person name="Adriaenssens E.M."/>
            <person name="Foster-Nyarko E."/>
            <person name="Jarju S."/>
            <person name="Secka A."/>
            <person name="Antonio M."/>
            <person name="Oren A."/>
            <person name="Chaudhuri R.R."/>
            <person name="La Ragione R."/>
            <person name="Hildebrand F."/>
            <person name="Pallen M.J."/>
        </authorList>
    </citation>
    <scope>NUCLEOTIDE SEQUENCE</scope>
    <source>
        <strain evidence="3">CHK190-19873</strain>
    </source>
</reference>
<sequence>MSVWRNNSFLNRVSRTFLILGIVPSLFFLVVYSCYTAYTTRKDFDRELNMEISQILRQMDVYCGNLKFISDEILYRSNFYNSAVNLKYGSDSDADLRKSFADMVSSISNYGSFQDIYNVIYLTDNGYYYNMNATPKGSTSIYRIDAEKMEDCPWIEDTQVSKSALVWTMMDEKGIIPNITEEVFSLVRAIHVPTEVGGYLITQIRMADILPAFQKILEYDGCVCILAQDGALLYAQGDLPSDADTENLADYSSRAWLKKDMASEEYGFQLAVMVPYAAAAEQILGRLAPLLLICGIVILSVILLTVQYARSFSQPLISLTNKIKGVTLENLDAQSSLKLQNASDEILYLNQVFSDMSVRLNKMIEEKMTQQAMQAELKYRVLQYQINPHFIYNTLDVIGTMGYENDGETVYQACQMLAKIMRYSLMDSSAGTTFRQEFDNVRTYLTLMKLRYEHKIEFTLDLDERLDACKLPYFTAQPLAENVFSHAFDSEHPVVRLTIRSALGEDGIWHILVEDDGRPISDAEILKIDRQVSSLIKGGSVSAQNGKNLHGIGLKNTLVRLHFFLGESFGCRIHRREDGSGCVIELSGTLRED</sequence>
<dbReference type="EMBL" id="DVIQ01000081">
    <property type="protein sequence ID" value="HIS32447.1"/>
    <property type="molecule type" value="Genomic_DNA"/>
</dbReference>
<evidence type="ECO:0000313" key="3">
    <source>
        <dbReference type="EMBL" id="HIS32447.1"/>
    </source>
</evidence>
<keyword evidence="3" id="KW-0418">Kinase</keyword>
<evidence type="ECO:0000256" key="1">
    <source>
        <dbReference type="SAM" id="Phobius"/>
    </source>
</evidence>
<name>A0A9D1JKU9_9FIRM</name>
<dbReference type="Gene3D" id="3.30.565.10">
    <property type="entry name" value="Histidine kinase-like ATPase, C-terminal domain"/>
    <property type="match status" value="1"/>
</dbReference>
<dbReference type="Proteomes" id="UP000823935">
    <property type="component" value="Unassembled WGS sequence"/>
</dbReference>
<comment type="caution">
    <text evidence="3">The sequence shown here is derived from an EMBL/GenBank/DDBJ whole genome shotgun (WGS) entry which is preliminary data.</text>
</comment>
<dbReference type="GO" id="GO:0016020">
    <property type="term" value="C:membrane"/>
    <property type="evidence" value="ECO:0007669"/>
    <property type="project" value="InterPro"/>
</dbReference>
<dbReference type="AlphaFoldDB" id="A0A9D1JKU9"/>
<dbReference type="InterPro" id="IPR050640">
    <property type="entry name" value="Bact_2-comp_sensor_kinase"/>
</dbReference>
<feature type="transmembrane region" description="Helical" evidence="1">
    <location>
        <begin position="16"/>
        <end position="38"/>
    </location>
</feature>
<feature type="transmembrane region" description="Helical" evidence="1">
    <location>
        <begin position="290"/>
        <end position="309"/>
    </location>
</feature>
<dbReference type="PANTHER" id="PTHR34220">
    <property type="entry name" value="SENSOR HISTIDINE KINASE YPDA"/>
    <property type="match status" value="1"/>
</dbReference>
<protein>
    <submittedName>
        <fullName evidence="3">Histidine kinase</fullName>
    </submittedName>
</protein>
<feature type="domain" description="Signal transduction histidine kinase internal region" evidence="2">
    <location>
        <begin position="378"/>
        <end position="455"/>
    </location>
</feature>
<accession>A0A9D1JKU9</accession>
<dbReference type="PROSITE" id="PS51257">
    <property type="entry name" value="PROKAR_LIPOPROTEIN"/>
    <property type="match status" value="1"/>
</dbReference>
<dbReference type="InterPro" id="IPR010559">
    <property type="entry name" value="Sig_transdc_His_kin_internal"/>
</dbReference>
<dbReference type="Gene3D" id="6.10.340.10">
    <property type="match status" value="1"/>
</dbReference>
<dbReference type="InterPro" id="IPR036890">
    <property type="entry name" value="HATPase_C_sf"/>
</dbReference>
<evidence type="ECO:0000313" key="4">
    <source>
        <dbReference type="Proteomes" id="UP000823935"/>
    </source>
</evidence>
<keyword evidence="1" id="KW-0812">Transmembrane</keyword>
<evidence type="ECO:0000259" key="2">
    <source>
        <dbReference type="Pfam" id="PF06580"/>
    </source>
</evidence>
<dbReference type="GO" id="GO:0000155">
    <property type="term" value="F:phosphorelay sensor kinase activity"/>
    <property type="evidence" value="ECO:0007669"/>
    <property type="project" value="InterPro"/>
</dbReference>